<comment type="similarity">
    <text evidence="1">Belongs to the LysR transcriptional regulatory family.</text>
</comment>
<dbReference type="OrthoDB" id="3181812at2"/>
<comment type="caution">
    <text evidence="6">The sequence shown here is derived from an EMBL/GenBank/DDBJ whole genome shotgun (WGS) entry which is preliminary data.</text>
</comment>
<protein>
    <submittedName>
        <fullName evidence="6">LysR family transcriptional regulator</fullName>
    </submittedName>
</protein>
<gene>
    <name evidence="6" type="ORF">C1J01_09475</name>
</gene>
<evidence type="ECO:0000256" key="3">
    <source>
        <dbReference type="ARBA" id="ARBA00023125"/>
    </source>
</evidence>
<dbReference type="SUPFAM" id="SSF46785">
    <property type="entry name" value="Winged helix' DNA-binding domain"/>
    <property type="match status" value="1"/>
</dbReference>
<evidence type="ECO:0000313" key="6">
    <source>
        <dbReference type="EMBL" id="PZG20437.1"/>
    </source>
</evidence>
<dbReference type="FunFam" id="1.10.10.10:FF:000001">
    <property type="entry name" value="LysR family transcriptional regulator"/>
    <property type="match status" value="1"/>
</dbReference>
<dbReference type="GO" id="GO:0003700">
    <property type="term" value="F:DNA-binding transcription factor activity"/>
    <property type="evidence" value="ECO:0007669"/>
    <property type="project" value="InterPro"/>
</dbReference>
<dbReference type="InterPro" id="IPR036388">
    <property type="entry name" value="WH-like_DNA-bd_sf"/>
</dbReference>
<dbReference type="SUPFAM" id="SSF53850">
    <property type="entry name" value="Periplasmic binding protein-like II"/>
    <property type="match status" value="1"/>
</dbReference>
<dbReference type="Gene3D" id="1.10.10.10">
    <property type="entry name" value="Winged helix-like DNA-binding domain superfamily/Winged helix DNA-binding domain"/>
    <property type="match status" value="1"/>
</dbReference>
<dbReference type="Pfam" id="PF03466">
    <property type="entry name" value="LysR_substrate"/>
    <property type="match status" value="1"/>
</dbReference>
<sequence>MLTTISNRDGVVMELRHLEVFLAIAEEGTLTAAGERLHLVQSGVSSTLRALESELGAPLFTRTARRAVLTDAGLALLPEARATLAAADRARQAVAETLAEIRGPLVVGTMTPLRVIDLPRLLARFQAAYPQVTVSIRAFPNGSAGLIRALTDGMLDVAFVSVTTPPPAGVELRDLARLPMRLILPPGHPYAYAPDVSLAELSEDRWIESPPGFGNRAITDEAFARASLQRSITLETADVTMMPAYVRAGLGVALVPGFVPLDGVRVQRLRDEELCWTMSLATATARSGRRVVRAFCEAVANEMRLVTQQDHP</sequence>
<name>A0A2W2FFL3_9ACTN</name>
<dbReference type="InterPro" id="IPR000847">
    <property type="entry name" value="LysR_HTH_N"/>
</dbReference>
<reference evidence="6 7" key="1">
    <citation type="submission" date="2018-01" db="EMBL/GenBank/DDBJ databases">
        <title>Draft genome sequence of Nonomuraea sp. KC333.</title>
        <authorList>
            <person name="Sahin N."/>
            <person name="Saygin H."/>
            <person name="Ay H."/>
        </authorList>
    </citation>
    <scope>NUCLEOTIDE SEQUENCE [LARGE SCALE GENOMIC DNA]</scope>
    <source>
        <strain evidence="6 7">KC333</strain>
    </source>
</reference>
<evidence type="ECO:0000256" key="1">
    <source>
        <dbReference type="ARBA" id="ARBA00009437"/>
    </source>
</evidence>
<dbReference type="PANTHER" id="PTHR30346">
    <property type="entry name" value="TRANSCRIPTIONAL DUAL REGULATOR HCAR-RELATED"/>
    <property type="match status" value="1"/>
</dbReference>
<dbReference type="Pfam" id="PF00126">
    <property type="entry name" value="HTH_1"/>
    <property type="match status" value="1"/>
</dbReference>
<evidence type="ECO:0000313" key="7">
    <source>
        <dbReference type="Proteomes" id="UP000249304"/>
    </source>
</evidence>
<evidence type="ECO:0000259" key="5">
    <source>
        <dbReference type="PROSITE" id="PS50931"/>
    </source>
</evidence>
<keyword evidence="2" id="KW-0805">Transcription regulation</keyword>
<dbReference type="PANTHER" id="PTHR30346:SF30">
    <property type="entry name" value="SMALL NEUTRAL PROTEASE REGULATORY PROTEIN"/>
    <property type="match status" value="1"/>
</dbReference>
<dbReference type="GO" id="GO:0032993">
    <property type="term" value="C:protein-DNA complex"/>
    <property type="evidence" value="ECO:0007669"/>
    <property type="project" value="TreeGrafter"/>
</dbReference>
<dbReference type="InterPro" id="IPR005119">
    <property type="entry name" value="LysR_subst-bd"/>
</dbReference>
<dbReference type="PRINTS" id="PR00039">
    <property type="entry name" value="HTHLYSR"/>
</dbReference>
<keyword evidence="4" id="KW-0804">Transcription</keyword>
<dbReference type="InterPro" id="IPR036390">
    <property type="entry name" value="WH_DNA-bd_sf"/>
</dbReference>
<dbReference type="PROSITE" id="PS50931">
    <property type="entry name" value="HTH_LYSR"/>
    <property type="match status" value="1"/>
</dbReference>
<evidence type="ECO:0000256" key="4">
    <source>
        <dbReference type="ARBA" id="ARBA00023163"/>
    </source>
</evidence>
<organism evidence="6 7">
    <name type="scientific">Nonomuraea aridisoli</name>
    <dbReference type="NCBI Taxonomy" id="2070368"/>
    <lineage>
        <taxon>Bacteria</taxon>
        <taxon>Bacillati</taxon>
        <taxon>Actinomycetota</taxon>
        <taxon>Actinomycetes</taxon>
        <taxon>Streptosporangiales</taxon>
        <taxon>Streptosporangiaceae</taxon>
        <taxon>Nonomuraea</taxon>
    </lineage>
</organism>
<dbReference type="GO" id="GO:0003677">
    <property type="term" value="F:DNA binding"/>
    <property type="evidence" value="ECO:0007669"/>
    <property type="project" value="UniProtKB-KW"/>
</dbReference>
<dbReference type="AlphaFoldDB" id="A0A2W2FFL3"/>
<dbReference type="Proteomes" id="UP000249304">
    <property type="component" value="Unassembled WGS sequence"/>
</dbReference>
<accession>A0A2W2FFL3</accession>
<proteinExistence type="inferred from homology"/>
<keyword evidence="3" id="KW-0238">DNA-binding</keyword>
<keyword evidence="7" id="KW-1185">Reference proteome</keyword>
<feature type="domain" description="HTH lysR-type" evidence="5">
    <location>
        <begin position="13"/>
        <end position="70"/>
    </location>
</feature>
<dbReference type="EMBL" id="POUD01000026">
    <property type="protein sequence ID" value="PZG20437.1"/>
    <property type="molecule type" value="Genomic_DNA"/>
</dbReference>
<dbReference type="Gene3D" id="3.40.190.290">
    <property type="match status" value="1"/>
</dbReference>
<evidence type="ECO:0000256" key="2">
    <source>
        <dbReference type="ARBA" id="ARBA00023015"/>
    </source>
</evidence>